<dbReference type="Proteomes" id="UP001207294">
    <property type="component" value="Unassembled WGS sequence"/>
</dbReference>
<evidence type="ECO:0000313" key="2">
    <source>
        <dbReference type="Proteomes" id="UP001207294"/>
    </source>
</evidence>
<gene>
    <name evidence="1" type="ORF">OH718_05340</name>
</gene>
<reference evidence="1 2" key="1">
    <citation type="submission" date="2022-10" db="EMBL/GenBank/DDBJ databases">
        <title>Characterization of Pseudomonas capsici strains from pepper and tomato in Georgia.</title>
        <authorList>
            <person name="Zhao M."/>
            <person name="Dutta B."/>
        </authorList>
    </citation>
    <scope>NUCLEOTIDE SEQUENCE [LARGE SCALE GENOMIC DNA]</scope>
    <source>
        <strain evidence="1 2">Pc20-5</strain>
    </source>
</reference>
<organism evidence="1 2">
    <name type="scientific">Pseudomonas capsici</name>
    <dbReference type="NCBI Taxonomy" id="2810614"/>
    <lineage>
        <taxon>Bacteria</taxon>
        <taxon>Pseudomonadati</taxon>
        <taxon>Pseudomonadota</taxon>
        <taxon>Gammaproteobacteria</taxon>
        <taxon>Pseudomonadales</taxon>
        <taxon>Pseudomonadaceae</taxon>
        <taxon>Pseudomonas</taxon>
    </lineage>
</organism>
<name>A0ABT3BT40_9PSED</name>
<sequence>MDAKKPWLAVLKALLTSQATWKLVGTVAVLYGAAHGELIAELVGEVIADVMATL</sequence>
<proteinExistence type="predicted"/>
<comment type="caution">
    <text evidence="1">The sequence shown here is derived from an EMBL/GenBank/DDBJ whole genome shotgun (WGS) entry which is preliminary data.</text>
</comment>
<dbReference type="EMBL" id="JAOXML010000003">
    <property type="protein sequence ID" value="MCV4376016.1"/>
    <property type="molecule type" value="Genomic_DNA"/>
</dbReference>
<dbReference type="RefSeq" id="WP_263942975.1">
    <property type="nucleotide sequence ID" value="NZ_JAOXMH010000003.1"/>
</dbReference>
<evidence type="ECO:0000313" key="1">
    <source>
        <dbReference type="EMBL" id="MCV4376016.1"/>
    </source>
</evidence>
<accession>A0ABT3BT40</accession>
<protein>
    <submittedName>
        <fullName evidence="1">Uncharacterized protein</fullName>
    </submittedName>
</protein>
<keyword evidence="2" id="KW-1185">Reference proteome</keyword>